<dbReference type="RefSeq" id="WP_210535814.1">
    <property type="nucleotide sequence ID" value="NZ_JAGKTC010000001.1"/>
</dbReference>
<sequence length="189" mass="20263">MVLVAVALAGCASPGERVEAADEIERGHYVDRRMLLPNASAGAAAIPTYEMRPQERFRMPHALEDALPQLPSGSPRQALPPTTVCVRAVVSAQGQVQRVDALDDRAECHAGNAVENADLLQAARDGVQRWIFAPAAICTWNAGAPMPKDADDCTGAAKVEPVPVSLLYAFTFEIRESKAIVRKNRVAPP</sequence>
<evidence type="ECO:0008006" key="3">
    <source>
        <dbReference type="Google" id="ProtNLM"/>
    </source>
</evidence>
<proteinExistence type="predicted"/>
<protein>
    <recommendedName>
        <fullName evidence="3">TonB C-terminal domain-containing protein</fullName>
    </recommendedName>
</protein>
<dbReference type="Proteomes" id="UP000673447">
    <property type="component" value="Unassembled WGS sequence"/>
</dbReference>
<reference evidence="1" key="2">
    <citation type="submission" date="2021-03" db="EMBL/GenBank/DDBJ databases">
        <authorList>
            <person name="Cao W."/>
        </authorList>
    </citation>
    <scope>NUCLEOTIDE SEQUENCE</scope>
    <source>
        <strain evidence="1">110414</strain>
    </source>
</reference>
<evidence type="ECO:0000313" key="1">
    <source>
        <dbReference type="EMBL" id="MBP3984013.1"/>
    </source>
</evidence>
<accession>A0A940X426</accession>
<organism evidence="1 2">
    <name type="scientific">Pseudoxanthomonas helianthi</name>
    <dbReference type="NCBI Taxonomy" id="1453541"/>
    <lineage>
        <taxon>Bacteria</taxon>
        <taxon>Pseudomonadati</taxon>
        <taxon>Pseudomonadota</taxon>
        <taxon>Gammaproteobacteria</taxon>
        <taxon>Lysobacterales</taxon>
        <taxon>Lysobacteraceae</taxon>
        <taxon>Pseudoxanthomonas</taxon>
    </lineage>
</organism>
<keyword evidence="2" id="KW-1185">Reference proteome</keyword>
<dbReference type="AlphaFoldDB" id="A0A940X426"/>
<evidence type="ECO:0000313" key="2">
    <source>
        <dbReference type="Proteomes" id="UP000673447"/>
    </source>
</evidence>
<gene>
    <name evidence="1" type="ORF">J5837_06190</name>
</gene>
<dbReference type="EMBL" id="JAGKTC010000001">
    <property type="protein sequence ID" value="MBP3984013.1"/>
    <property type="molecule type" value="Genomic_DNA"/>
</dbReference>
<name>A0A940X426_9GAMM</name>
<comment type="caution">
    <text evidence="1">The sequence shown here is derived from an EMBL/GenBank/DDBJ whole genome shotgun (WGS) entry which is preliminary data.</text>
</comment>
<reference evidence="1" key="1">
    <citation type="journal article" date="2016" name="Int. J. Syst. Evol. Microbiol.">
        <title>Pseudoxanthomonas helianthi sp. nov., isolated from roots of Jerusalem artichoke (Helianthus tuberosus).</title>
        <authorList>
            <person name="Kittiwongwattana C."/>
            <person name="Thawai C."/>
        </authorList>
    </citation>
    <scope>NUCLEOTIDE SEQUENCE</scope>
    <source>
        <strain evidence="1">110414</strain>
    </source>
</reference>